<organism evidence="1 2">
    <name type="scientific">Catharanthus roseus</name>
    <name type="common">Madagascar periwinkle</name>
    <name type="synonym">Vinca rosea</name>
    <dbReference type="NCBI Taxonomy" id="4058"/>
    <lineage>
        <taxon>Eukaryota</taxon>
        <taxon>Viridiplantae</taxon>
        <taxon>Streptophyta</taxon>
        <taxon>Embryophyta</taxon>
        <taxon>Tracheophyta</taxon>
        <taxon>Spermatophyta</taxon>
        <taxon>Magnoliopsida</taxon>
        <taxon>eudicotyledons</taxon>
        <taxon>Gunneridae</taxon>
        <taxon>Pentapetalae</taxon>
        <taxon>asterids</taxon>
        <taxon>lamiids</taxon>
        <taxon>Gentianales</taxon>
        <taxon>Apocynaceae</taxon>
        <taxon>Rauvolfioideae</taxon>
        <taxon>Vinceae</taxon>
        <taxon>Catharanthinae</taxon>
        <taxon>Catharanthus</taxon>
    </lineage>
</organism>
<accession>A0ACC0B875</accession>
<keyword evidence="2" id="KW-1185">Reference proteome</keyword>
<evidence type="ECO:0000313" key="2">
    <source>
        <dbReference type="Proteomes" id="UP001060085"/>
    </source>
</evidence>
<dbReference type="EMBL" id="CM044704">
    <property type="protein sequence ID" value="KAI5668844.1"/>
    <property type="molecule type" value="Genomic_DNA"/>
</dbReference>
<proteinExistence type="predicted"/>
<reference evidence="2" key="1">
    <citation type="journal article" date="2023" name="Nat. Plants">
        <title>Single-cell RNA sequencing provides a high-resolution roadmap for understanding the multicellular compartmentation of specialized metabolism.</title>
        <authorList>
            <person name="Sun S."/>
            <person name="Shen X."/>
            <person name="Li Y."/>
            <person name="Li Y."/>
            <person name="Wang S."/>
            <person name="Li R."/>
            <person name="Zhang H."/>
            <person name="Shen G."/>
            <person name="Guo B."/>
            <person name="Wei J."/>
            <person name="Xu J."/>
            <person name="St-Pierre B."/>
            <person name="Chen S."/>
            <person name="Sun C."/>
        </authorList>
    </citation>
    <scope>NUCLEOTIDE SEQUENCE [LARGE SCALE GENOMIC DNA]</scope>
</reference>
<sequence length="181" mass="21148">MPLLETIEMTPTGKNFTVATAFMRNEQATTYIWTTNQVESEHSVMKLWLSTYHGDLDTVFLNIDSLIEGQIGRIKTSLEFSRLKDKFNTKSNPILKNISNNISNLALKKIWIEIKRLMVVVDIELWWTLCSGIKINGLRSLQMRDGCPLPHLHVQWCYHRSDRNTRYRTEYPPEDLIHVNL</sequence>
<dbReference type="Proteomes" id="UP001060085">
    <property type="component" value="Linkage Group LG04"/>
</dbReference>
<protein>
    <submittedName>
        <fullName evidence="1">Uncharacterized protein</fullName>
    </submittedName>
</protein>
<comment type="caution">
    <text evidence="1">The sequence shown here is derived from an EMBL/GenBank/DDBJ whole genome shotgun (WGS) entry which is preliminary data.</text>
</comment>
<gene>
    <name evidence="1" type="ORF">M9H77_18697</name>
</gene>
<name>A0ACC0B875_CATRO</name>
<evidence type="ECO:0000313" key="1">
    <source>
        <dbReference type="EMBL" id="KAI5668844.1"/>
    </source>
</evidence>